<sequence length="60" mass="6630">MSEMIRSLFAEGGALRVRAILAFVIGGVYAYLAITGEIPSEDIKEVTLLVIAFYFFTRAK</sequence>
<organism evidence="2">
    <name type="scientific">marine sediment metagenome</name>
    <dbReference type="NCBI Taxonomy" id="412755"/>
    <lineage>
        <taxon>unclassified sequences</taxon>
        <taxon>metagenomes</taxon>
        <taxon>ecological metagenomes</taxon>
    </lineage>
</organism>
<protein>
    <submittedName>
        <fullName evidence="2">Uncharacterized protein</fullName>
    </submittedName>
</protein>
<evidence type="ECO:0000256" key="1">
    <source>
        <dbReference type="SAM" id="Phobius"/>
    </source>
</evidence>
<reference evidence="2" key="1">
    <citation type="journal article" date="2015" name="Nature">
        <title>Complex archaea that bridge the gap between prokaryotes and eukaryotes.</title>
        <authorList>
            <person name="Spang A."/>
            <person name="Saw J.H."/>
            <person name="Jorgensen S.L."/>
            <person name="Zaremba-Niedzwiedzka K."/>
            <person name="Martijn J."/>
            <person name="Lind A.E."/>
            <person name="van Eijk R."/>
            <person name="Schleper C."/>
            <person name="Guy L."/>
            <person name="Ettema T.J."/>
        </authorList>
    </citation>
    <scope>NUCLEOTIDE SEQUENCE</scope>
</reference>
<comment type="caution">
    <text evidence="2">The sequence shown here is derived from an EMBL/GenBank/DDBJ whole genome shotgun (WGS) entry which is preliminary data.</text>
</comment>
<dbReference type="AlphaFoldDB" id="A0A0F9NEU3"/>
<gene>
    <name evidence="2" type="ORF">LCGC14_0975780</name>
</gene>
<name>A0A0F9NEU3_9ZZZZ</name>
<accession>A0A0F9NEU3</accession>
<keyword evidence="1" id="KW-0472">Membrane</keyword>
<proteinExistence type="predicted"/>
<feature type="transmembrane region" description="Helical" evidence="1">
    <location>
        <begin position="15"/>
        <end position="34"/>
    </location>
</feature>
<dbReference type="EMBL" id="LAZR01003612">
    <property type="protein sequence ID" value="KKN16469.1"/>
    <property type="molecule type" value="Genomic_DNA"/>
</dbReference>
<keyword evidence="1" id="KW-1133">Transmembrane helix</keyword>
<keyword evidence="1" id="KW-0812">Transmembrane</keyword>
<evidence type="ECO:0000313" key="2">
    <source>
        <dbReference type="EMBL" id="KKN16469.1"/>
    </source>
</evidence>